<protein>
    <recommendedName>
        <fullName evidence="4">GCM domain-containing protein</fullName>
    </recommendedName>
</protein>
<gene>
    <name evidence="2" type="ORF">MELLADRAFT_89393</name>
</gene>
<sequence>MRSSLDNPDSDNDGSYHEEVDESSVNEKDDKSLVDEEDGESLVNEEDFINEADKALHSDSGDSEVCPQTLQPQFYSKESKSKTTITTNVKPETRGVKGQKKTFALPLDRQSFQTSIHEEATVDDKGYPLLPNGDTVYVKQEDQDAPTNWGTFAFAYTTSGDGKDKAKRKKRPTDWQTKRKGFVSRPQICKAARCHGVLSYIPCHNTLCRMDEHTSGWGIIRHSGIHDHQWPRRSKPEKLSLDKFGKRVIANPEMGPLRHKVGRAPAGQKNIDPASNIHPAFGHLHRTGYYRRRILVTSGVIPEAKVPGAGDSFVMDMCHWGEHGLLERSSSFKPRDAHMTFQTEWMTQQLLSRDEDKNVYSGGLLSDVTYKFFLNSYLLSTSMYHEDLRRWIPIQFTWLKGLTEEHYASHFKTLMKQIKEADMTQIECDTLVRQVVDFSAAQKNGFIIAYMDVFKETDRAVALDKLKGCEEHFRAQVTRVKRNRNIIPVDDEGAFDKQARELMKQDKPGGMNFDQKIAQMRKDFPKAKRWLEWWTAADIKSMLFKSRTKRIDDDGLCDDMPATTNAQESLHRVYYMITETVQ</sequence>
<dbReference type="OrthoDB" id="2624269at2759"/>
<name>F4R612_MELLP</name>
<feature type="compositionally biased region" description="Basic and acidic residues" evidence="1">
    <location>
        <begin position="51"/>
        <end position="60"/>
    </location>
</feature>
<dbReference type="HOGENOM" id="CLU_016062_0_0_1"/>
<feature type="compositionally biased region" description="Basic and acidic residues" evidence="1">
    <location>
        <begin position="25"/>
        <end position="34"/>
    </location>
</feature>
<feature type="compositionally biased region" description="Acidic residues" evidence="1">
    <location>
        <begin position="35"/>
        <end position="50"/>
    </location>
</feature>
<reference evidence="3" key="1">
    <citation type="journal article" date="2011" name="Proc. Natl. Acad. Sci. U.S.A.">
        <title>Obligate biotrophy features unraveled by the genomic analysis of rust fungi.</title>
        <authorList>
            <person name="Duplessis S."/>
            <person name="Cuomo C.A."/>
            <person name="Lin Y.-C."/>
            <person name="Aerts A."/>
            <person name="Tisserant E."/>
            <person name="Veneault-Fourrey C."/>
            <person name="Joly D.L."/>
            <person name="Hacquard S."/>
            <person name="Amselem J."/>
            <person name="Cantarel B.L."/>
            <person name="Chiu R."/>
            <person name="Coutinho P.M."/>
            <person name="Feau N."/>
            <person name="Field M."/>
            <person name="Frey P."/>
            <person name="Gelhaye E."/>
            <person name="Goldberg J."/>
            <person name="Grabherr M.G."/>
            <person name="Kodira C.D."/>
            <person name="Kohler A."/>
            <person name="Kuees U."/>
            <person name="Lindquist E.A."/>
            <person name="Lucas S.M."/>
            <person name="Mago R."/>
            <person name="Mauceli E."/>
            <person name="Morin E."/>
            <person name="Murat C."/>
            <person name="Pangilinan J.L."/>
            <person name="Park R."/>
            <person name="Pearson M."/>
            <person name="Quesneville H."/>
            <person name="Rouhier N."/>
            <person name="Sakthikumar S."/>
            <person name="Salamov A.A."/>
            <person name="Schmutz J."/>
            <person name="Selles B."/>
            <person name="Shapiro H."/>
            <person name="Tanguay P."/>
            <person name="Tuskan G.A."/>
            <person name="Henrissat B."/>
            <person name="Van de Peer Y."/>
            <person name="Rouze P."/>
            <person name="Ellis J.G."/>
            <person name="Dodds P.N."/>
            <person name="Schein J.E."/>
            <person name="Zhong S."/>
            <person name="Hamelin R.C."/>
            <person name="Grigoriev I.V."/>
            <person name="Szabo L.J."/>
            <person name="Martin F."/>
        </authorList>
    </citation>
    <scope>NUCLEOTIDE SEQUENCE [LARGE SCALE GENOMIC DNA]</scope>
    <source>
        <strain evidence="3">98AG31 / pathotype 3-4-7</strain>
    </source>
</reference>
<dbReference type="GeneID" id="18935175"/>
<evidence type="ECO:0000313" key="2">
    <source>
        <dbReference type="EMBL" id="EGG12138.1"/>
    </source>
</evidence>
<accession>F4R612</accession>
<dbReference type="VEuPathDB" id="FungiDB:MELLADRAFT_89393"/>
<feature type="region of interest" description="Disordered" evidence="1">
    <location>
        <begin position="160"/>
        <end position="179"/>
    </location>
</feature>
<dbReference type="eggNOG" id="ENOG502S7P8">
    <property type="taxonomic scope" value="Eukaryota"/>
</dbReference>
<feature type="region of interest" description="Disordered" evidence="1">
    <location>
        <begin position="1"/>
        <end position="88"/>
    </location>
</feature>
<dbReference type="InParanoid" id="F4R612"/>
<dbReference type="RefSeq" id="XP_007404513.1">
    <property type="nucleotide sequence ID" value="XM_007404451.1"/>
</dbReference>
<evidence type="ECO:0000313" key="3">
    <source>
        <dbReference type="Proteomes" id="UP000001072"/>
    </source>
</evidence>
<proteinExistence type="predicted"/>
<dbReference type="KEGG" id="mlr:MELLADRAFT_89393"/>
<evidence type="ECO:0008006" key="4">
    <source>
        <dbReference type="Google" id="ProtNLM"/>
    </source>
</evidence>
<dbReference type="Proteomes" id="UP000001072">
    <property type="component" value="Unassembled WGS sequence"/>
</dbReference>
<dbReference type="AlphaFoldDB" id="F4R612"/>
<keyword evidence="3" id="KW-1185">Reference proteome</keyword>
<organism evidence="3">
    <name type="scientific">Melampsora larici-populina (strain 98AG31 / pathotype 3-4-7)</name>
    <name type="common">Poplar leaf rust fungus</name>
    <dbReference type="NCBI Taxonomy" id="747676"/>
    <lineage>
        <taxon>Eukaryota</taxon>
        <taxon>Fungi</taxon>
        <taxon>Dikarya</taxon>
        <taxon>Basidiomycota</taxon>
        <taxon>Pucciniomycotina</taxon>
        <taxon>Pucciniomycetes</taxon>
        <taxon>Pucciniales</taxon>
        <taxon>Melampsoraceae</taxon>
        <taxon>Melampsora</taxon>
    </lineage>
</organism>
<dbReference type="EMBL" id="GL883091">
    <property type="protein sequence ID" value="EGG12138.1"/>
    <property type="molecule type" value="Genomic_DNA"/>
</dbReference>
<evidence type="ECO:0000256" key="1">
    <source>
        <dbReference type="SAM" id="MobiDB-lite"/>
    </source>
</evidence>